<evidence type="ECO:0000256" key="9">
    <source>
        <dbReference type="ARBA" id="ARBA00022833"/>
    </source>
</evidence>
<protein>
    <recommendedName>
        <fullName evidence="6">Probable succinyl-diaminopimelate desuccinylase</fullName>
        <ecNumber evidence="5">3.5.1.18</ecNumber>
    </recommendedName>
</protein>
<proteinExistence type="inferred from homology"/>
<dbReference type="InterPro" id="IPR001261">
    <property type="entry name" value="ArgE/DapE_CS"/>
</dbReference>
<comment type="cofactor">
    <cofactor evidence="2">
        <name>Zn(2+)</name>
        <dbReference type="ChEBI" id="CHEBI:29105"/>
    </cofactor>
</comment>
<feature type="domain" description="Peptidase M20 dimerisation" evidence="12">
    <location>
        <begin position="176"/>
        <end position="279"/>
    </location>
</feature>
<dbReference type="EMBL" id="RBAH01000039">
    <property type="protein sequence ID" value="RKN65158.1"/>
    <property type="molecule type" value="Genomic_DNA"/>
</dbReference>
<name>A0A3B0AXQ9_9BACL</name>
<comment type="catalytic activity">
    <reaction evidence="11">
        <text>N-succinyl-(2S,6S)-2,6-diaminopimelate + H2O = (2S,6S)-2,6-diaminopimelate + succinate</text>
        <dbReference type="Rhea" id="RHEA:22608"/>
        <dbReference type="ChEBI" id="CHEBI:15377"/>
        <dbReference type="ChEBI" id="CHEBI:30031"/>
        <dbReference type="ChEBI" id="CHEBI:57609"/>
        <dbReference type="ChEBI" id="CHEBI:58087"/>
        <dbReference type="EC" id="3.5.1.18"/>
    </reaction>
</comment>
<comment type="caution">
    <text evidence="13">The sequence shown here is derived from an EMBL/GenBank/DDBJ whole genome shotgun (WGS) entry which is preliminary data.</text>
</comment>
<dbReference type="InterPro" id="IPR011650">
    <property type="entry name" value="Peptidase_M20_dimer"/>
</dbReference>
<keyword evidence="10" id="KW-0170">Cobalt</keyword>
<evidence type="ECO:0000256" key="3">
    <source>
        <dbReference type="ARBA" id="ARBA00005130"/>
    </source>
</evidence>
<sequence>MNESRVREVLSDLVRIPSVNPGFQGGQGEKEVAAYVRRFLERLGLPYEVQSVEPDRDNVIGTLAGRTDRCLLWEAHMDTVQTAGMTLDPFGAEVRDGRLYGRGACDTKASLAAMLVALETMKERDMLPAVTVRLAAVVDEEITYKGVSALAELIRCGGLRCDAAIVGEPTKLHAIIAHKGVLRFRIETIGAAAHSSTPEKGVNAIERMADVIAFLKRYAAERFPASRHPLTGAPTLCISMIEGGVAPNTVAERCLVSVDIRTAPGQEWEDVWADARDSVASFVREQGWPSGASVVVHRPFLTDFAMEVAPDDPLVLTLMAASNTYAPGRVAVGAPYCSDASKLTRVGVPTLVFGPGDIAEAHTADEWVELAEVVRAAAVFVHTAMHFGE</sequence>
<accession>A0A3B0AXQ9</accession>
<dbReference type="PROSITE" id="PS00759">
    <property type="entry name" value="ARGE_DAPE_CPG2_2"/>
    <property type="match status" value="1"/>
</dbReference>
<dbReference type="GO" id="GO:0009089">
    <property type="term" value="P:lysine biosynthetic process via diaminopimelate"/>
    <property type="evidence" value="ECO:0007669"/>
    <property type="project" value="UniProtKB-UniPathway"/>
</dbReference>
<dbReference type="GO" id="GO:0009014">
    <property type="term" value="F:succinyl-diaminopimelate desuccinylase activity"/>
    <property type="evidence" value="ECO:0007669"/>
    <property type="project" value="UniProtKB-EC"/>
</dbReference>
<evidence type="ECO:0000256" key="7">
    <source>
        <dbReference type="ARBA" id="ARBA00022723"/>
    </source>
</evidence>
<comment type="pathway">
    <text evidence="3">Amino-acid biosynthesis; L-lysine biosynthesis via DAP pathway; LL-2,6-diaminopimelate from (S)-tetrahydrodipicolinate (succinylase route): step 3/3.</text>
</comment>
<keyword evidence="9" id="KW-0862">Zinc</keyword>
<dbReference type="InterPro" id="IPR010182">
    <property type="entry name" value="ArgE/DapE"/>
</dbReference>
<evidence type="ECO:0000313" key="14">
    <source>
        <dbReference type="Proteomes" id="UP000282311"/>
    </source>
</evidence>
<comment type="similarity">
    <text evidence="4">Belongs to the peptidase M20A family.</text>
</comment>
<gene>
    <name evidence="13" type="ORF">D7M11_33160</name>
</gene>
<evidence type="ECO:0000256" key="2">
    <source>
        <dbReference type="ARBA" id="ARBA00001947"/>
    </source>
</evidence>
<dbReference type="Gene3D" id="3.30.70.360">
    <property type="match status" value="1"/>
</dbReference>
<comment type="cofactor">
    <cofactor evidence="1">
        <name>Co(2+)</name>
        <dbReference type="ChEBI" id="CHEBI:48828"/>
    </cofactor>
</comment>
<dbReference type="InterPro" id="IPR002933">
    <property type="entry name" value="Peptidase_M20"/>
</dbReference>
<keyword evidence="7" id="KW-0479">Metal-binding</keyword>
<dbReference type="OrthoDB" id="9792335at2"/>
<dbReference type="AlphaFoldDB" id="A0A3B0AXQ9"/>
<dbReference type="SUPFAM" id="SSF53187">
    <property type="entry name" value="Zn-dependent exopeptidases"/>
    <property type="match status" value="1"/>
</dbReference>
<evidence type="ECO:0000256" key="6">
    <source>
        <dbReference type="ARBA" id="ARBA00016853"/>
    </source>
</evidence>
<dbReference type="EC" id="3.5.1.18" evidence="5"/>
<dbReference type="PANTHER" id="PTHR43808">
    <property type="entry name" value="ACETYLORNITHINE DEACETYLASE"/>
    <property type="match status" value="1"/>
</dbReference>
<dbReference type="CDD" id="cd03894">
    <property type="entry name" value="M20_ArgE"/>
    <property type="match status" value="1"/>
</dbReference>
<dbReference type="InterPro" id="IPR050072">
    <property type="entry name" value="Peptidase_M20A"/>
</dbReference>
<dbReference type="Pfam" id="PF01546">
    <property type="entry name" value="Peptidase_M20"/>
    <property type="match status" value="1"/>
</dbReference>
<dbReference type="UniPathway" id="UPA00034">
    <property type="reaction ID" value="UER00021"/>
</dbReference>
<evidence type="ECO:0000256" key="10">
    <source>
        <dbReference type="ARBA" id="ARBA00023285"/>
    </source>
</evidence>
<evidence type="ECO:0000256" key="4">
    <source>
        <dbReference type="ARBA" id="ARBA00006247"/>
    </source>
</evidence>
<evidence type="ECO:0000313" key="13">
    <source>
        <dbReference type="EMBL" id="RKN65158.1"/>
    </source>
</evidence>
<organism evidence="13 14">
    <name type="scientific">Paenibacillus ginsengarvi</name>
    <dbReference type="NCBI Taxonomy" id="400777"/>
    <lineage>
        <taxon>Bacteria</taxon>
        <taxon>Bacillati</taxon>
        <taxon>Bacillota</taxon>
        <taxon>Bacilli</taxon>
        <taxon>Bacillales</taxon>
        <taxon>Paenibacillaceae</taxon>
        <taxon>Paenibacillus</taxon>
    </lineage>
</organism>
<evidence type="ECO:0000256" key="5">
    <source>
        <dbReference type="ARBA" id="ARBA00011921"/>
    </source>
</evidence>
<dbReference type="Pfam" id="PF07687">
    <property type="entry name" value="M20_dimer"/>
    <property type="match status" value="1"/>
</dbReference>
<dbReference type="Gene3D" id="3.40.630.10">
    <property type="entry name" value="Zn peptidases"/>
    <property type="match status" value="2"/>
</dbReference>
<reference evidence="13 14" key="1">
    <citation type="journal article" date="2007" name="Int. J. Syst. Evol. Microbiol.">
        <title>Paenibacillus ginsengarvi sp. nov., isolated from soil from ginseng cultivation.</title>
        <authorList>
            <person name="Yoon M.H."/>
            <person name="Ten L.N."/>
            <person name="Im W.T."/>
        </authorList>
    </citation>
    <scope>NUCLEOTIDE SEQUENCE [LARGE SCALE GENOMIC DNA]</scope>
    <source>
        <strain evidence="13 14">KCTC 13059</strain>
    </source>
</reference>
<evidence type="ECO:0000259" key="12">
    <source>
        <dbReference type="Pfam" id="PF07687"/>
    </source>
</evidence>
<dbReference type="GO" id="GO:0046872">
    <property type="term" value="F:metal ion binding"/>
    <property type="evidence" value="ECO:0007669"/>
    <property type="project" value="UniProtKB-KW"/>
</dbReference>
<evidence type="ECO:0000256" key="11">
    <source>
        <dbReference type="ARBA" id="ARBA00051301"/>
    </source>
</evidence>
<dbReference type="InterPro" id="IPR036264">
    <property type="entry name" value="Bact_exopeptidase_dim_dom"/>
</dbReference>
<evidence type="ECO:0000256" key="1">
    <source>
        <dbReference type="ARBA" id="ARBA00001941"/>
    </source>
</evidence>
<dbReference type="Proteomes" id="UP000282311">
    <property type="component" value="Unassembled WGS sequence"/>
</dbReference>
<keyword evidence="14" id="KW-1185">Reference proteome</keyword>
<keyword evidence="8" id="KW-0378">Hydrolase</keyword>
<dbReference type="NCBIfam" id="TIGR01910">
    <property type="entry name" value="DapE-ArgE"/>
    <property type="match status" value="1"/>
</dbReference>
<evidence type="ECO:0000256" key="8">
    <source>
        <dbReference type="ARBA" id="ARBA00022801"/>
    </source>
</evidence>
<dbReference type="SUPFAM" id="SSF55031">
    <property type="entry name" value="Bacterial exopeptidase dimerisation domain"/>
    <property type="match status" value="1"/>
</dbReference>